<evidence type="ECO:0000256" key="8">
    <source>
        <dbReference type="ARBA" id="ARBA00023224"/>
    </source>
</evidence>
<reference evidence="11" key="3">
    <citation type="submission" date="2025-09" db="UniProtKB">
        <authorList>
            <consortium name="Ensembl"/>
        </authorList>
    </citation>
    <scope>IDENTIFICATION</scope>
</reference>
<feature type="domain" description="G-protein coupled receptors family 1 profile" evidence="10">
    <location>
        <begin position="118"/>
        <end position="361"/>
    </location>
</feature>
<dbReference type="Pfam" id="PF00001">
    <property type="entry name" value="7tm_1"/>
    <property type="match status" value="1"/>
</dbReference>
<sequence>MRNGRLALQARCLFQFHTNHMCTSMCYNRNCVCGELLRLYFPNVNLYADSTFKCSRGSHETARSRWIDIVMQFSSANSTMGTLNETWCDSTNFTKPSCKEDVLQAVGYGSVFLLGFLVNAAALRALIVKQSSWTDTHIYMLNLVIADTSLLLFLPFRIYNAFFCMDRNYLCTFLIFLHYTNMYASILTTTAISVQRYLILRFPLQARTWKKKKETACAVCSLIWGFLVVSWVIFREDNDPKNLWTCFERCKNRPLHVEFIYIMVCLGYITPLLIIVFCSSSIIRIFQVHDKSEEIKTVIRIVTTNMIVFIICYTPIHVAFVVNYYKSPNIWLVGESSPEHKYLLVSEWIASTNCCFDSISYY</sequence>
<name>A0AAQ4QKW7_GASAC</name>
<dbReference type="GO" id="GO:0005886">
    <property type="term" value="C:plasma membrane"/>
    <property type="evidence" value="ECO:0007669"/>
    <property type="project" value="TreeGrafter"/>
</dbReference>
<evidence type="ECO:0000259" key="10">
    <source>
        <dbReference type="PROSITE" id="PS50262"/>
    </source>
</evidence>
<dbReference type="GeneTree" id="ENSGT01040000240444"/>
<dbReference type="SUPFAM" id="SSF81321">
    <property type="entry name" value="Family A G protein-coupled receptor-like"/>
    <property type="match status" value="1"/>
</dbReference>
<keyword evidence="4" id="KW-0297">G-protein coupled receptor</keyword>
<feature type="transmembrane region" description="Helical" evidence="9">
    <location>
        <begin position="298"/>
        <end position="322"/>
    </location>
</feature>
<dbReference type="GO" id="GO:0035025">
    <property type="term" value="P:positive regulation of Rho protein signal transduction"/>
    <property type="evidence" value="ECO:0007669"/>
    <property type="project" value="TreeGrafter"/>
</dbReference>
<feature type="transmembrane region" description="Helical" evidence="9">
    <location>
        <begin position="105"/>
        <end position="127"/>
    </location>
</feature>
<evidence type="ECO:0000256" key="2">
    <source>
        <dbReference type="ARBA" id="ARBA00022692"/>
    </source>
</evidence>
<dbReference type="PRINTS" id="PR00237">
    <property type="entry name" value="GPCRRHODOPSN"/>
</dbReference>
<keyword evidence="5 9" id="KW-0472">Membrane</keyword>
<dbReference type="PANTHER" id="PTHR24232">
    <property type="entry name" value="G-PROTEIN COUPLED RECEPTOR"/>
    <property type="match status" value="1"/>
</dbReference>
<evidence type="ECO:0000256" key="4">
    <source>
        <dbReference type="ARBA" id="ARBA00023040"/>
    </source>
</evidence>
<keyword evidence="12" id="KW-1185">Reference proteome</keyword>
<feature type="transmembrane region" description="Helical" evidence="9">
    <location>
        <begin position="172"/>
        <end position="194"/>
    </location>
</feature>
<dbReference type="Gene3D" id="1.20.1070.10">
    <property type="entry name" value="Rhodopsin 7-helix transmembrane proteins"/>
    <property type="match status" value="1"/>
</dbReference>
<keyword evidence="7" id="KW-0325">Glycoprotein</keyword>
<feature type="transmembrane region" description="Helical" evidence="9">
    <location>
        <begin position="139"/>
        <end position="160"/>
    </location>
</feature>
<keyword evidence="2 9" id="KW-0812">Transmembrane</keyword>
<evidence type="ECO:0000256" key="5">
    <source>
        <dbReference type="ARBA" id="ARBA00023136"/>
    </source>
</evidence>
<protein>
    <recommendedName>
        <fullName evidence="10">G-protein coupled receptors family 1 profile domain-containing protein</fullName>
    </recommendedName>
</protein>
<dbReference type="InterPro" id="IPR017452">
    <property type="entry name" value="GPCR_Rhodpsn_7TM"/>
</dbReference>
<dbReference type="PANTHER" id="PTHR24232:SF101">
    <property type="entry name" value="G-PROTEIN COUPLED RECEPTOR 35-LIKE"/>
    <property type="match status" value="1"/>
</dbReference>
<keyword evidence="8" id="KW-0807">Transducer</keyword>
<dbReference type="GO" id="GO:0007200">
    <property type="term" value="P:phospholipase C-activating G protein-coupled receptor signaling pathway"/>
    <property type="evidence" value="ECO:0007669"/>
    <property type="project" value="TreeGrafter"/>
</dbReference>
<evidence type="ECO:0000256" key="9">
    <source>
        <dbReference type="SAM" id="Phobius"/>
    </source>
</evidence>
<evidence type="ECO:0000256" key="7">
    <source>
        <dbReference type="ARBA" id="ARBA00023180"/>
    </source>
</evidence>
<dbReference type="GO" id="GO:0004930">
    <property type="term" value="F:G protein-coupled receptor activity"/>
    <property type="evidence" value="ECO:0007669"/>
    <property type="project" value="UniProtKB-KW"/>
</dbReference>
<evidence type="ECO:0000313" key="11">
    <source>
        <dbReference type="Ensembl" id="ENSGACP00000051177.1"/>
    </source>
</evidence>
<feature type="transmembrane region" description="Helical" evidence="9">
    <location>
        <begin position="259"/>
        <end position="286"/>
    </location>
</feature>
<reference evidence="11" key="2">
    <citation type="submission" date="2025-08" db="UniProtKB">
        <authorList>
            <consortium name="Ensembl"/>
        </authorList>
    </citation>
    <scope>IDENTIFICATION</scope>
</reference>
<evidence type="ECO:0000313" key="12">
    <source>
        <dbReference type="Proteomes" id="UP000007635"/>
    </source>
</evidence>
<feature type="transmembrane region" description="Helical" evidence="9">
    <location>
        <begin position="215"/>
        <end position="234"/>
    </location>
</feature>
<proteinExistence type="predicted"/>
<comment type="subcellular location">
    <subcellularLocation>
        <location evidence="1">Membrane</location>
        <topology evidence="1">Multi-pass membrane protein</topology>
    </subcellularLocation>
</comment>
<accession>A0AAQ4QKW7</accession>
<dbReference type="PROSITE" id="PS50262">
    <property type="entry name" value="G_PROTEIN_RECEP_F1_2"/>
    <property type="match status" value="1"/>
</dbReference>
<dbReference type="InterPro" id="IPR000276">
    <property type="entry name" value="GPCR_Rhodpsn"/>
</dbReference>
<dbReference type="Ensembl" id="ENSGACT00000031140.1">
    <property type="protein sequence ID" value="ENSGACP00000051177.1"/>
    <property type="gene ID" value="ENSGACG00000015344.2"/>
</dbReference>
<evidence type="ECO:0000256" key="3">
    <source>
        <dbReference type="ARBA" id="ARBA00022989"/>
    </source>
</evidence>
<keyword evidence="6" id="KW-0675">Receptor</keyword>
<reference evidence="11 12" key="1">
    <citation type="journal article" date="2021" name="G3 (Bethesda)">
        <title>Improved contiguity of the threespine stickleback genome using long-read sequencing.</title>
        <authorList>
            <person name="Nath S."/>
            <person name="Shaw D.E."/>
            <person name="White M.A."/>
        </authorList>
    </citation>
    <scope>NUCLEOTIDE SEQUENCE [LARGE SCALE GENOMIC DNA]</scope>
    <source>
        <strain evidence="11 12">Lake Benthic</strain>
    </source>
</reference>
<organism evidence="11 12">
    <name type="scientific">Gasterosteus aculeatus aculeatus</name>
    <name type="common">three-spined stickleback</name>
    <dbReference type="NCBI Taxonomy" id="481459"/>
    <lineage>
        <taxon>Eukaryota</taxon>
        <taxon>Metazoa</taxon>
        <taxon>Chordata</taxon>
        <taxon>Craniata</taxon>
        <taxon>Vertebrata</taxon>
        <taxon>Euteleostomi</taxon>
        <taxon>Actinopterygii</taxon>
        <taxon>Neopterygii</taxon>
        <taxon>Teleostei</taxon>
        <taxon>Neoteleostei</taxon>
        <taxon>Acanthomorphata</taxon>
        <taxon>Eupercaria</taxon>
        <taxon>Perciformes</taxon>
        <taxon>Cottioidei</taxon>
        <taxon>Gasterosteales</taxon>
        <taxon>Gasterosteidae</taxon>
        <taxon>Gasterosteus</taxon>
    </lineage>
</organism>
<dbReference type="Proteomes" id="UP000007635">
    <property type="component" value="Chromosome III"/>
</dbReference>
<dbReference type="AlphaFoldDB" id="A0AAQ4QKW7"/>
<evidence type="ECO:0000256" key="6">
    <source>
        <dbReference type="ARBA" id="ARBA00023170"/>
    </source>
</evidence>
<keyword evidence="3 9" id="KW-1133">Transmembrane helix</keyword>
<evidence type="ECO:0000256" key="1">
    <source>
        <dbReference type="ARBA" id="ARBA00004141"/>
    </source>
</evidence>